<organism evidence="1 2">
    <name type="scientific">Collibacillus ludicampi</name>
    <dbReference type="NCBI Taxonomy" id="2771369"/>
    <lineage>
        <taxon>Bacteria</taxon>
        <taxon>Bacillati</taxon>
        <taxon>Bacillota</taxon>
        <taxon>Bacilli</taxon>
        <taxon>Bacillales</taxon>
        <taxon>Alicyclobacillaceae</taxon>
        <taxon>Collibacillus</taxon>
    </lineage>
</organism>
<dbReference type="SUPFAM" id="SSF161266">
    <property type="entry name" value="Gam-like"/>
    <property type="match status" value="1"/>
</dbReference>
<accession>A0AAV4LDL5</accession>
<protein>
    <submittedName>
        <fullName evidence="1">Phage protein</fullName>
    </submittedName>
</protein>
<dbReference type="EMBL" id="BOQE01000001">
    <property type="protein sequence ID" value="GIM45929.1"/>
    <property type="molecule type" value="Genomic_DNA"/>
</dbReference>
<dbReference type="InterPro" id="IPR009951">
    <property type="entry name" value="Host-nuc_inhib_Gam"/>
</dbReference>
<proteinExistence type="predicted"/>
<dbReference type="GO" id="GO:0003690">
    <property type="term" value="F:double-stranded DNA binding"/>
    <property type="evidence" value="ECO:0007669"/>
    <property type="project" value="InterPro"/>
</dbReference>
<dbReference type="GO" id="GO:0042262">
    <property type="term" value="P:DNA protection"/>
    <property type="evidence" value="ECO:0007669"/>
    <property type="project" value="InterPro"/>
</dbReference>
<sequence>MSVLENQLDTHEARENFVVDTKEKAVWALRKLAKIRREMAENQAIAEEEIRKFQVWLEDVNGALQKDAEYFEGLLQAYHRMVLEENPKAKSIKLPYGTLKARIQEPEYIRDEEKLLTWTKANRPESIKVKESVDWSSLKKTIISTANGVAIDENGQVVEGVTVVERGIKFSVEVAE</sequence>
<name>A0AAV4LDL5_9BACL</name>
<evidence type="ECO:0000313" key="2">
    <source>
        <dbReference type="Proteomes" id="UP001057291"/>
    </source>
</evidence>
<dbReference type="RefSeq" id="WP_282199089.1">
    <property type="nucleotide sequence ID" value="NZ_BOQE01000001.1"/>
</dbReference>
<evidence type="ECO:0000313" key="1">
    <source>
        <dbReference type="EMBL" id="GIM45929.1"/>
    </source>
</evidence>
<dbReference type="Pfam" id="PF07352">
    <property type="entry name" value="Phage_Mu_Gam"/>
    <property type="match status" value="1"/>
</dbReference>
<reference evidence="1" key="1">
    <citation type="journal article" date="2023" name="Int. J. Syst. Evol. Microbiol.">
        <title>Collibacillus ludicampi gen. nov., sp. nov., a new soil bacterium of the family Alicyclobacillaceae.</title>
        <authorList>
            <person name="Jojima T."/>
            <person name="Ioku Y."/>
            <person name="Fukuta Y."/>
            <person name="Shirasaka N."/>
            <person name="Matsumura Y."/>
            <person name="Mori M."/>
        </authorList>
    </citation>
    <scope>NUCLEOTIDE SEQUENCE</scope>
    <source>
        <strain evidence="1">TP075</strain>
    </source>
</reference>
<dbReference type="AlphaFoldDB" id="A0AAV4LDL5"/>
<keyword evidence="2" id="KW-1185">Reference proteome</keyword>
<gene>
    <name evidence="1" type="ORF">DNHGIG_14780</name>
</gene>
<comment type="caution">
    <text evidence="1">The sequence shown here is derived from an EMBL/GenBank/DDBJ whole genome shotgun (WGS) entry which is preliminary data.</text>
</comment>
<dbReference type="Proteomes" id="UP001057291">
    <property type="component" value="Unassembled WGS sequence"/>
</dbReference>